<evidence type="ECO:0000256" key="5">
    <source>
        <dbReference type="ARBA" id="ARBA00022989"/>
    </source>
</evidence>
<evidence type="ECO:0000256" key="7">
    <source>
        <dbReference type="RuleBase" id="RU000477"/>
    </source>
</evidence>
<dbReference type="PRINTS" id="PR00783">
    <property type="entry name" value="MINTRINSICP"/>
</dbReference>
<evidence type="ECO:0000256" key="2">
    <source>
        <dbReference type="ARBA" id="ARBA00006175"/>
    </source>
</evidence>
<keyword evidence="9" id="KW-1185">Reference proteome</keyword>
<accession>A0A6J2X0C8</accession>
<gene>
    <name evidence="10" type="primary">LOC115829812</name>
</gene>
<reference evidence="10" key="1">
    <citation type="submission" date="2025-08" db="UniProtKB">
        <authorList>
            <consortium name="RefSeq"/>
        </authorList>
    </citation>
    <scope>IDENTIFICATION</scope>
</reference>
<dbReference type="OrthoDB" id="3222at2759"/>
<dbReference type="InterPro" id="IPR034294">
    <property type="entry name" value="Aquaporin_transptr"/>
</dbReference>
<feature type="transmembrane region" description="Helical" evidence="8">
    <location>
        <begin position="75"/>
        <end position="96"/>
    </location>
</feature>
<evidence type="ECO:0000256" key="1">
    <source>
        <dbReference type="ARBA" id="ARBA00004141"/>
    </source>
</evidence>
<keyword evidence="4 7" id="KW-0812">Transmembrane</keyword>
<dbReference type="GO" id="GO:0015250">
    <property type="term" value="F:water channel activity"/>
    <property type="evidence" value="ECO:0007669"/>
    <property type="project" value="TreeGrafter"/>
</dbReference>
<dbReference type="GO" id="GO:0035379">
    <property type="term" value="F:carbon dioxide transmembrane transporter activity"/>
    <property type="evidence" value="ECO:0007669"/>
    <property type="project" value="TreeGrafter"/>
</dbReference>
<protein>
    <submittedName>
        <fullName evidence="10">Aquaporin-1-like</fullName>
    </submittedName>
</protein>
<dbReference type="InterPro" id="IPR023271">
    <property type="entry name" value="Aquaporin-like"/>
</dbReference>
<dbReference type="PANTHER" id="PTHR19139:SF161">
    <property type="entry name" value="AQUAPORIN-1"/>
    <property type="match status" value="1"/>
</dbReference>
<dbReference type="PROSITE" id="PS00221">
    <property type="entry name" value="MIP"/>
    <property type="match status" value="1"/>
</dbReference>
<dbReference type="InterPro" id="IPR022357">
    <property type="entry name" value="MIP_CS"/>
</dbReference>
<dbReference type="RefSeq" id="XP_030649836.1">
    <property type="nucleotide sequence ID" value="XM_030793976.1"/>
</dbReference>
<keyword evidence="3 7" id="KW-0813">Transport</keyword>
<dbReference type="InterPro" id="IPR000425">
    <property type="entry name" value="MIP"/>
</dbReference>
<keyword evidence="6 8" id="KW-0472">Membrane</keyword>
<dbReference type="PANTHER" id="PTHR19139">
    <property type="entry name" value="AQUAPORIN TRANSPORTER"/>
    <property type="match status" value="1"/>
</dbReference>
<evidence type="ECO:0000256" key="3">
    <source>
        <dbReference type="ARBA" id="ARBA00022448"/>
    </source>
</evidence>
<dbReference type="GO" id="GO:0006972">
    <property type="term" value="P:hyperosmotic response"/>
    <property type="evidence" value="ECO:0007669"/>
    <property type="project" value="TreeGrafter"/>
</dbReference>
<dbReference type="SUPFAM" id="SSF81338">
    <property type="entry name" value="Aquaporin-like"/>
    <property type="match status" value="1"/>
</dbReference>
<proteinExistence type="inferred from homology"/>
<dbReference type="Gene3D" id="1.20.1080.10">
    <property type="entry name" value="Glycerol uptake facilitator protein"/>
    <property type="match status" value="1"/>
</dbReference>
<evidence type="ECO:0000313" key="10">
    <source>
        <dbReference type="RefSeq" id="XP_030649836.1"/>
    </source>
</evidence>
<dbReference type="GO" id="GO:0008519">
    <property type="term" value="F:ammonium channel activity"/>
    <property type="evidence" value="ECO:0007669"/>
    <property type="project" value="TreeGrafter"/>
</dbReference>
<comment type="similarity">
    <text evidence="2 7">Belongs to the MIP/aquaporin (TC 1.A.8) family.</text>
</comment>
<dbReference type="GO" id="GO:0016020">
    <property type="term" value="C:membrane"/>
    <property type="evidence" value="ECO:0007669"/>
    <property type="project" value="UniProtKB-SubCell"/>
</dbReference>
<dbReference type="GO" id="GO:0003097">
    <property type="term" value="P:renal water transport"/>
    <property type="evidence" value="ECO:0007669"/>
    <property type="project" value="TreeGrafter"/>
</dbReference>
<feature type="transmembrane region" description="Helical" evidence="8">
    <location>
        <begin position="228"/>
        <end position="246"/>
    </location>
</feature>
<feature type="transmembrane region" description="Helical" evidence="8">
    <location>
        <begin position="157"/>
        <end position="177"/>
    </location>
</feature>
<feature type="transmembrane region" description="Helical" evidence="8">
    <location>
        <begin position="23"/>
        <end position="44"/>
    </location>
</feature>
<feature type="transmembrane region" description="Helical" evidence="8">
    <location>
        <begin position="117"/>
        <end position="137"/>
    </location>
</feature>
<feature type="transmembrane region" description="Helical" evidence="8">
    <location>
        <begin position="189"/>
        <end position="208"/>
    </location>
</feature>
<evidence type="ECO:0000256" key="6">
    <source>
        <dbReference type="ARBA" id="ARBA00023136"/>
    </source>
</evidence>
<evidence type="ECO:0000313" key="9">
    <source>
        <dbReference type="Proteomes" id="UP000504632"/>
    </source>
</evidence>
<dbReference type="Proteomes" id="UP000504632">
    <property type="component" value="Chromosome 16"/>
</dbReference>
<dbReference type="AlphaFoldDB" id="A0A6J2X0C8"/>
<dbReference type="Pfam" id="PF00230">
    <property type="entry name" value="MIP"/>
    <property type="match status" value="1"/>
</dbReference>
<sequence length="285" mass="30914">MKLLSMVTLALRDMWTLAFFREVLLEFLGTTLFLFTSLSSIVLWPRLSPLSDSMGPAPSSRSETLQLSHECRSDAIRVSLAFGTSLTLTLVCLGPLHLNPAVTMAMIAGLRVSPWRAVLHVGSQLLGAMCACALLMSVSPQRENLGRNEITSGVFPYQAFTVELLVTFQLVLCILTVSHPKSAVSSFSPALAGLSVTLGHLVAIGFTGCGMNPARSFGPAVLTVNFQNHWVFWAGPCAGAVLAWLLHDLVLLPRWSCPADWLTEFKAFFLKDSSKQSRSAEDSGE</sequence>
<evidence type="ECO:0000256" key="8">
    <source>
        <dbReference type="SAM" id="Phobius"/>
    </source>
</evidence>
<organism evidence="9 10">
    <name type="scientific">Chanos chanos</name>
    <name type="common">Milkfish</name>
    <name type="synonym">Mugil chanos</name>
    <dbReference type="NCBI Taxonomy" id="29144"/>
    <lineage>
        <taxon>Eukaryota</taxon>
        <taxon>Metazoa</taxon>
        <taxon>Chordata</taxon>
        <taxon>Craniata</taxon>
        <taxon>Vertebrata</taxon>
        <taxon>Euteleostomi</taxon>
        <taxon>Actinopterygii</taxon>
        <taxon>Neopterygii</taxon>
        <taxon>Teleostei</taxon>
        <taxon>Ostariophysi</taxon>
        <taxon>Gonorynchiformes</taxon>
        <taxon>Chanidae</taxon>
        <taxon>Chanos</taxon>
    </lineage>
</organism>
<evidence type="ECO:0000256" key="4">
    <source>
        <dbReference type="ARBA" id="ARBA00022692"/>
    </source>
</evidence>
<dbReference type="InParanoid" id="A0A6J2X0C8"/>
<dbReference type="GO" id="GO:0015168">
    <property type="term" value="F:glycerol transmembrane transporter activity"/>
    <property type="evidence" value="ECO:0007669"/>
    <property type="project" value="TreeGrafter"/>
</dbReference>
<comment type="subcellular location">
    <subcellularLocation>
        <location evidence="1">Membrane</location>
        <topology evidence="1">Multi-pass membrane protein</topology>
    </subcellularLocation>
</comment>
<name>A0A6J2X0C8_CHACN</name>
<dbReference type="GeneID" id="115829812"/>
<keyword evidence="5 8" id="KW-1133">Transmembrane helix</keyword>